<dbReference type="InterPro" id="IPR010223">
    <property type="entry name" value="MinD"/>
</dbReference>
<dbReference type="EMBL" id="IACT01008375">
    <property type="protein sequence ID" value="LAC27487.1"/>
    <property type="molecule type" value="mRNA"/>
</dbReference>
<dbReference type="PIRSF" id="PIRSF003092">
    <property type="entry name" value="MinD"/>
    <property type="match status" value="1"/>
</dbReference>
<dbReference type="GO" id="GO:0005829">
    <property type="term" value="C:cytosol"/>
    <property type="evidence" value="ECO:0007669"/>
    <property type="project" value="TreeGrafter"/>
</dbReference>
<reference evidence="11" key="1">
    <citation type="submission" date="2017-11" db="EMBL/GenBank/DDBJ databases">
        <title>The sensing device of the deep-sea amphipod.</title>
        <authorList>
            <person name="Kobayashi H."/>
            <person name="Nagahama T."/>
            <person name="Arai W."/>
            <person name="Sasagawa Y."/>
            <person name="Umeda M."/>
            <person name="Hayashi T."/>
            <person name="Nikaido I."/>
            <person name="Watanabe H."/>
            <person name="Oguri K."/>
            <person name="Kitazato H."/>
            <person name="Fujioka K."/>
            <person name="Kido Y."/>
            <person name="Takami H."/>
        </authorList>
    </citation>
    <scope>NUCLEOTIDE SEQUENCE</scope>
    <source>
        <tissue evidence="11">Whole body</tissue>
    </source>
</reference>
<dbReference type="InterPro" id="IPR050625">
    <property type="entry name" value="ParA/MinD_ATPase"/>
</dbReference>
<evidence type="ECO:0000256" key="6">
    <source>
        <dbReference type="ARBA" id="ARBA00022840"/>
    </source>
</evidence>
<dbReference type="InterPro" id="IPR027417">
    <property type="entry name" value="P-loop_NTPase"/>
</dbReference>
<comment type="function">
    <text evidence="1">ATPase required for the correct placement of the division site.</text>
</comment>
<evidence type="ECO:0000313" key="11">
    <source>
        <dbReference type="EMBL" id="LAC27487.1"/>
    </source>
</evidence>
<protein>
    <recommendedName>
        <fullName evidence="3">Putative septum site-determining protein MinD</fullName>
    </recommendedName>
</protein>
<evidence type="ECO:0000256" key="1">
    <source>
        <dbReference type="ARBA" id="ARBA00002662"/>
    </source>
</evidence>
<evidence type="ECO:0000256" key="2">
    <source>
        <dbReference type="ARBA" id="ARBA00010257"/>
    </source>
</evidence>
<keyword evidence="4" id="KW-0132">Cell division</keyword>
<evidence type="ECO:0000256" key="8">
    <source>
        <dbReference type="ARBA" id="ARBA00023306"/>
    </source>
</evidence>
<evidence type="ECO:0000256" key="4">
    <source>
        <dbReference type="ARBA" id="ARBA00022618"/>
    </source>
</evidence>
<evidence type="ECO:0000256" key="9">
    <source>
        <dbReference type="PIRSR" id="PIRSR003092-1"/>
    </source>
</evidence>
<dbReference type="GO" id="GO:0009898">
    <property type="term" value="C:cytoplasmic side of plasma membrane"/>
    <property type="evidence" value="ECO:0007669"/>
    <property type="project" value="TreeGrafter"/>
</dbReference>
<dbReference type="FunFam" id="3.40.50.300:FF:000068">
    <property type="entry name" value="Site-determining protein"/>
    <property type="match status" value="1"/>
</dbReference>
<dbReference type="CDD" id="cd02036">
    <property type="entry name" value="MinD"/>
    <property type="match status" value="1"/>
</dbReference>
<feature type="domain" description="CobQ/CobB/MinD/ParA nucleotide binding" evidence="10">
    <location>
        <begin position="6"/>
        <end position="218"/>
    </location>
</feature>
<keyword evidence="6 9" id="KW-0067">ATP-binding</keyword>
<comment type="similarity">
    <text evidence="2">Belongs to the ParA family. MinD subfamily.</text>
</comment>
<dbReference type="InterPro" id="IPR025501">
    <property type="entry name" value="MinD_FleN"/>
</dbReference>
<dbReference type="GO" id="GO:0005524">
    <property type="term" value="F:ATP binding"/>
    <property type="evidence" value="ECO:0007669"/>
    <property type="project" value="UniProtKB-KW"/>
</dbReference>
<dbReference type="GO" id="GO:0016887">
    <property type="term" value="F:ATP hydrolysis activity"/>
    <property type="evidence" value="ECO:0007669"/>
    <property type="project" value="InterPro"/>
</dbReference>
<dbReference type="InterPro" id="IPR002586">
    <property type="entry name" value="CobQ/CobB/MinD/ParA_Nub-bd_dom"/>
</dbReference>
<sequence length="263" mass="28852">MGKVYVVTSGKGGVGKTTTTANLGVGLAKNGYSVVLMDADIGLRNLDVILGLENRIVYNSMDVMEGTCRLKQALIKDKRYDKLFLLPASQTNDKMDVSEDMMKKLVAELKEKFDYVLIDCPAGIEQGFKNAIAGADEALIITTPEISSIRDADRVIGLLSANEMGDIKLIINRVKMKLVNEGNMLHMDDIVDILGLDVIGIVPDDEEIVISTNKGEPVTIKALTQSGKAYMNIVGRIIGKDIPFLNIDEKRSFASKFKNFFSR</sequence>
<evidence type="ECO:0000256" key="3">
    <source>
        <dbReference type="ARBA" id="ARBA00015415"/>
    </source>
</evidence>
<name>A0A6A7G8E6_9CRUS</name>
<dbReference type="GO" id="GO:0051782">
    <property type="term" value="P:negative regulation of cell division"/>
    <property type="evidence" value="ECO:0007669"/>
    <property type="project" value="TreeGrafter"/>
</dbReference>
<organism evidence="11">
    <name type="scientific">Hirondellea gigas</name>
    <dbReference type="NCBI Taxonomy" id="1518452"/>
    <lineage>
        <taxon>Eukaryota</taxon>
        <taxon>Metazoa</taxon>
        <taxon>Ecdysozoa</taxon>
        <taxon>Arthropoda</taxon>
        <taxon>Crustacea</taxon>
        <taxon>Multicrustacea</taxon>
        <taxon>Malacostraca</taxon>
        <taxon>Eumalacostraca</taxon>
        <taxon>Peracarida</taxon>
        <taxon>Amphipoda</taxon>
        <taxon>Amphilochidea</taxon>
        <taxon>Lysianassida</taxon>
        <taxon>Lysianassidira</taxon>
        <taxon>Lysianassoidea</taxon>
        <taxon>Lysianassidae</taxon>
        <taxon>Hirondellea</taxon>
    </lineage>
</organism>
<accession>A0A6A7G8E6</accession>
<feature type="binding site" evidence="9">
    <location>
        <begin position="11"/>
        <end position="18"/>
    </location>
    <ligand>
        <name>ATP</name>
        <dbReference type="ChEBI" id="CHEBI:30616"/>
    </ligand>
</feature>
<dbReference type="AlphaFoldDB" id="A0A6A7G8E6"/>
<dbReference type="NCBIfam" id="TIGR01968">
    <property type="entry name" value="minD_bact"/>
    <property type="match status" value="1"/>
</dbReference>
<evidence type="ECO:0000259" key="10">
    <source>
        <dbReference type="Pfam" id="PF01656"/>
    </source>
</evidence>
<evidence type="ECO:0000256" key="7">
    <source>
        <dbReference type="ARBA" id="ARBA00023210"/>
    </source>
</evidence>
<dbReference type="GO" id="GO:0051301">
    <property type="term" value="P:cell division"/>
    <property type="evidence" value="ECO:0007669"/>
    <property type="project" value="UniProtKB-KW"/>
</dbReference>
<keyword evidence="8" id="KW-0131">Cell cycle</keyword>
<dbReference type="Pfam" id="PF01656">
    <property type="entry name" value="CbiA"/>
    <property type="match status" value="1"/>
</dbReference>
<dbReference type="Gene3D" id="3.40.50.300">
    <property type="entry name" value="P-loop containing nucleotide triphosphate hydrolases"/>
    <property type="match status" value="1"/>
</dbReference>
<evidence type="ECO:0000256" key="5">
    <source>
        <dbReference type="ARBA" id="ARBA00022741"/>
    </source>
</evidence>
<dbReference type="PANTHER" id="PTHR43384">
    <property type="entry name" value="SEPTUM SITE-DETERMINING PROTEIN MIND HOMOLOG, CHLOROPLASTIC-RELATED"/>
    <property type="match status" value="1"/>
</dbReference>
<dbReference type="SUPFAM" id="SSF52540">
    <property type="entry name" value="P-loop containing nucleoside triphosphate hydrolases"/>
    <property type="match status" value="1"/>
</dbReference>
<keyword evidence="5 9" id="KW-0547">Nucleotide-binding</keyword>
<proteinExistence type="evidence at transcript level"/>
<dbReference type="PANTHER" id="PTHR43384:SF6">
    <property type="entry name" value="SEPTUM SITE-DETERMINING PROTEIN MIND HOMOLOG, CHLOROPLASTIC"/>
    <property type="match status" value="1"/>
</dbReference>
<keyword evidence="7" id="KW-0717">Septation</keyword>